<evidence type="ECO:0000313" key="2">
    <source>
        <dbReference type="Proteomes" id="UP000034805"/>
    </source>
</evidence>
<protein>
    <recommendedName>
        <fullName evidence="3">Interferon-induced protein 44-like</fullName>
    </recommendedName>
</protein>
<accession>A0A0P7VIS2</accession>
<dbReference type="Gene3D" id="3.40.50.300">
    <property type="entry name" value="P-loop containing nucleotide triphosphate hydrolases"/>
    <property type="match status" value="1"/>
</dbReference>
<dbReference type="InterPro" id="IPR027417">
    <property type="entry name" value="P-loop_NTPase"/>
</dbReference>
<gene>
    <name evidence="1" type="ORF">Z043_105291</name>
</gene>
<feature type="non-terminal residue" evidence="1">
    <location>
        <position position="1"/>
    </location>
</feature>
<organism evidence="1 2">
    <name type="scientific">Scleropages formosus</name>
    <name type="common">Asian bonytongue</name>
    <name type="synonym">Osteoglossum formosum</name>
    <dbReference type="NCBI Taxonomy" id="113540"/>
    <lineage>
        <taxon>Eukaryota</taxon>
        <taxon>Metazoa</taxon>
        <taxon>Chordata</taxon>
        <taxon>Craniata</taxon>
        <taxon>Vertebrata</taxon>
        <taxon>Euteleostomi</taxon>
        <taxon>Actinopterygii</taxon>
        <taxon>Neopterygii</taxon>
        <taxon>Teleostei</taxon>
        <taxon>Osteoglossocephala</taxon>
        <taxon>Osteoglossomorpha</taxon>
        <taxon>Osteoglossiformes</taxon>
        <taxon>Osteoglossidae</taxon>
        <taxon>Scleropages</taxon>
    </lineage>
</organism>
<dbReference type="EMBL" id="JARO02001437">
    <property type="protein sequence ID" value="KPP75461.1"/>
    <property type="molecule type" value="Genomic_DNA"/>
</dbReference>
<evidence type="ECO:0008006" key="3">
    <source>
        <dbReference type="Google" id="ProtNLM"/>
    </source>
</evidence>
<reference evidence="1 2" key="1">
    <citation type="submission" date="2015-08" db="EMBL/GenBank/DDBJ databases">
        <title>The genome of the Asian arowana (Scleropages formosus).</title>
        <authorList>
            <person name="Tan M.H."/>
            <person name="Gan H.M."/>
            <person name="Croft L.J."/>
            <person name="Austin C.M."/>
        </authorList>
    </citation>
    <scope>NUCLEOTIDE SEQUENCE [LARGE SCALE GENOMIC DNA]</scope>
    <source>
        <strain evidence="1">Aro1</strain>
    </source>
</reference>
<name>A0A0P7VIS2_SCLFO</name>
<dbReference type="STRING" id="113540.ENSSFOP00015062367"/>
<dbReference type="SUPFAM" id="SSF52540">
    <property type="entry name" value="P-loop containing nucleoside triphosphate hydrolases"/>
    <property type="match status" value="1"/>
</dbReference>
<dbReference type="AlphaFoldDB" id="A0A0P7VIS2"/>
<dbReference type="CDD" id="cd00882">
    <property type="entry name" value="Ras_like_GTPase"/>
    <property type="match status" value="1"/>
</dbReference>
<dbReference type="PANTHER" id="PTHR14241:SF28">
    <property type="entry name" value="INTERFERON-INDUCED PROTEIN 44-LIKE"/>
    <property type="match status" value="1"/>
</dbReference>
<dbReference type="Proteomes" id="UP000034805">
    <property type="component" value="Unassembled WGS sequence"/>
</dbReference>
<proteinExistence type="predicted"/>
<dbReference type="GO" id="GO:0006955">
    <property type="term" value="P:immune response"/>
    <property type="evidence" value="ECO:0007669"/>
    <property type="project" value="TreeGrafter"/>
</dbReference>
<sequence>ERGRLRNNLVSYEPSNEELTRVRVLLLGPVGAGKSSIITSIRSVLYRHVVNLPIIGAGPHGFTKNLKSYPIRAERGGSITALTLCDTMALGNRYRLDPSLKDKIHCVVFTLDACELTFYSNGLKETVRKLRSEISDLEIPQLVFLTHVDEVCHGVHKDIRYVYSSRIVQEKIKKAAELAEMPVSSVLPVKNYCSEVAVDRDIDILLLSAIGQVLNAVEDTFEN</sequence>
<dbReference type="PANTHER" id="PTHR14241">
    <property type="entry name" value="INTERFERON-INDUCED PROTEIN 44"/>
    <property type="match status" value="1"/>
</dbReference>
<evidence type="ECO:0000313" key="1">
    <source>
        <dbReference type="EMBL" id="KPP75461.1"/>
    </source>
</evidence>
<comment type="caution">
    <text evidence="1">The sequence shown here is derived from an EMBL/GenBank/DDBJ whole genome shotgun (WGS) entry which is preliminary data.</text>
</comment>